<comment type="caution">
    <text evidence="1">The sequence shown here is derived from an EMBL/GenBank/DDBJ whole genome shotgun (WGS) entry which is preliminary data.</text>
</comment>
<keyword evidence="2" id="KW-1185">Reference proteome</keyword>
<dbReference type="Proteomes" id="UP000825935">
    <property type="component" value="Chromosome 34"/>
</dbReference>
<name>A0A8T2QJ27_CERRI</name>
<sequence>MPVIFPTQLLSSLGPLYRRRHLKDALEENFLNNRLPHSVLFFRSWLESILFLLLGLANNETGAGCDQFFVCAFLLCLMKRTRFHQKREYRSTSSCTEVLAERVSEVRCRSFLEGCLSFNSSTGPIC</sequence>
<gene>
    <name evidence="1" type="ORF">KP509_34G039400</name>
</gene>
<protein>
    <submittedName>
        <fullName evidence="1">Uncharacterized protein</fullName>
    </submittedName>
</protein>
<evidence type="ECO:0000313" key="2">
    <source>
        <dbReference type="Proteomes" id="UP000825935"/>
    </source>
</evidence>
<evidence type="ECO:0000313" key="1">
    <source>
        <dbReference type="EMBL" id="KAH7284097.1"/>
    </source>
</evidence>
<organism evidence="1 2">
    <name type="scientific">Ceratopteris richardii</name>
    <name type="common">Triangle waterfern</name>
    <dbReference type="NCBI Taxonomy" id="49495"/>
    <lineage>
        <taxon>Eukaryota</taxon>
        <taxon>Viridiplantae</taxon>
        <taxon>Streptophyta</taxon>
        <taxon>Embryophyta</taxon>
        <taxon>Tracheophyta</taxon>
        <taxon>Polypodiopsida</taxon>
        <taxon>Polypodiidae</taxon>
        <taxon>Polypodiales</taxon>
        <taxon>Pteridineae</taxon>
        <taxon>Pteridaceae</taxon>
        <taxon>Parkerioideae</taxon>
        <taxon>Ceratopteris</taxon>
    </lineage>
</organism>
<reference evidence="1" key="1">
    <citation type="submission" date="2021-08" db="EMBL/GenBank/DDBJ databases">
        <title>WGS assembly of Ceratopteris richardii.</title>
        <authorList>
            <person name="Marchant D.B."/>
            <person name="Chen G."/>
            <person name="Jenkins J."/>
            <person name="Shu S."/>
            <person name="Leebens-Mack J."/>
            <person name="Grimwood J."/>
            <person name="Schmutz J."/>
            <person name="Soltis P."/>
            <person name="Soltis D."/>
            <person name="Chen Z.-H."/>
        </authorList>
    </citation>
    <scope>NUCLEOTIDE SEQUENCE</scope>
    <source>
        <strain evidence="1">Whitten #5841</strain>
        <tissue evidence="1">Leaf</tissue>
    </source>
</reference>
<accession>A0A8T2QJ27</accession>
<proteinExistence type="predicted"/>
<dbReference type="AlphaFoldDB" id="A0A8T2QJ27"/>
<dbReference type="EMBL" id="CM035439">
    <property type="protein sequence ID" value="KAH7284097.1"/>
    <property type="molecule type" value="Genomic_DNA"/>
</dbReference>